<accession>A0A1H4HIY2</accession>
<keyword evidence="2" id="KW-0547">Nucleotide-binding</keyword>
<dbReference type="Gene3D" id="2.60.200.40">
    <property type="match status" value="1"/>
</dbReference>
<dbReference type="EMBL" id="FNRA01000022">
    <property type="protein sequence ID" value="SEB21783.1"/>
    <property type="molecule type" value="Genomic_DNA"/>
</dbReference>
<evidence type="ECO:0000256" key="1">
    <source>
        <dbReference type="ARBA" id="ARBA00022679"/>
    </source>
</evidence>
<dbReference type="Proteomes" id="UP000198850">
    <property type="component" value="Unassembled WGS sequence"/>
</dbReference>
<dbReference type="InterPro" id="IPR045540">
    <property type="entry name" value="YegS/DAGK_C"/>
</dbReference>
<dbReference type="InterPro" id="IPR016064">
    <property type="entry name" value="NAD/diacylglycerol_kinase_sf"/>
</dbReference>
<gene>
    <name evidence="6" type="ORF">SAMN05443550_1226</name>
</gene>
<feature type="domain" description="DAGKc" evidence="5">
    <location>
        <begin position="5"/>
        <end position="134"/>
    </location>
</feature>
<protein>
    <submittedName>
        <fullName evidence="6">Lipid kinase, YegS/Rv2252/BmrU family</fullName>
    </submittedName>
</protein>
<evidence type="ECO:0000256" key="3">
    <source>
        <dbReference type="ARBA" id="ARBA00022777"/>
    </source>
</evidence>
<evidence type="ECO:0000313" key="6">
    <source>
        <dbReference type="EMBL" id="SEB21783.1"/>
    </source>
</evidence>
<dbReference type="GO" id="GO:0005886">
    <property type="term" value="C:plasma membrane"/>
    <property type="evidence" value="ECO:0007669"/>
    <property type="project" value="TreeGrafter"/>
</dbReference>
<dbReference type="Pfam" id="PF19279">
    <property type="entry name" value="YegS_C"/>
    <property type="match status" value="1"/>
</dbReference>
<dbReference type="OrthoDB" id="9786026at2"/>
<keyword evidence="3 6" id="KW-0418">Kinase</keyword>
<proteinExistence type="predicted"/>
<reference evidence="6 7" key="1">
    <citation type="submission" date="2016-10" db="EMBL/GenBank/DDBJ databases">
        <authorList>
            <person name="de Groot N.N."/>
        </authorList>
    </citation>
    <scope>NUCLEOTIDE SEQUENCE [LARGE SCALE GENOMIC DNA]</scope>
    <source>
        <strain evidence="6 7">DSM 19033</strain>
    </source>
</reference>
<dbReference type="PANTHER" id="PTHR12358:SF106">
    <property type="entry name" value="LIPID KINASE YEGS"/>
    <property type="match status" value="1"/>
</dbReference>
<dbReference type="Pfam" id="PF00781">
    <property type="entry name" value="DAGK_cat"/>
    <property type="match status" value="1"/>
</dbReference>
<keyword evidence="7" id="KW-1185">Reference proteome</keyword>
<evidence type="ECO:0000313" key="7">
    <source>
        <dbReference type="Proteomes" id="UP000198850"/>
    </source>
</evidence>
<dbReference type="InterPro" id="IPR017438">
    <property type="entry name" value="ATP-NAD_kinase_N"/>
</dbReference>
<dbReference type="PANTHER" id="PTHR12358">
    <property type="entry name" value="SPHINGOSINE KINASE"/>
    <property type="match status" value="1"/>
</dbReference>
<sequence length="314" mass="34550">MTAEEKEIKLLFIVNPGSGSDDTDFNAVITDFFSSGPHTFGIYELQKDCNLDQIKAAISEADPDRVVAVGGDGTLKLVAECLQGTKIPIGIIPAGSANGMAKELGIPTIIQEALELTITGKPKEIHAVDVNGEFCIHLSDIGFNAYIVKKFDDLAQRGMLGYAKATWKALWSHHKMEVEMTMGEETISSEAAMVVIANATMYGTGVKINPEGKLDDDLFEVILVKKYSFLEILKIRFTRLPFNPEKIELFHTKKLRIKARHKAHFQIDGEYMGKVNQIDARLLPAAISVIVRPDVINNNEINSVWKDSSSAIGT</sequence>
<dbReference type="InterPro" id="IPR050187">
    <property type="entry name" value="Lipid_Phosphate_FormReg"/>
</dbReference>
<dbReference type="SUPFAM" id="SSF111331">
    <property type="entry name" value="NAD kinase/diacylglycerol kinase-like"/>
    <property type="match status" value="1"/>
</dbReference>
<keyword evidence="1" id="KW-0808">Transferase</keyword>
<evidence type="ECO:0000256" key="2">
    <source>
        <dbReference type="ARBA" id="ARBA00022741"/>
    </source>
</evidence>
<evidence type="ECO:0000256" key="4">
    <source>
        <dbReference type="ARBA" id="ARBA00022840"/>
    </source>
</evidence>
<dbReference type="Gene3D" id="3.40.50.10330">
    <property type="entry name" value="Probable inorganic polyphosphate/atp-NAD kinase, domain 1"/>
    <property type="match status" value="1"/>
</dbReference>
<dbReference type="AlphaFoldDB" id="A0A1H4HIY2"/>
<dbReference type="RefSeq" id="WP_090560111.1">
    <property type="nucleotide sequence ID" value="NZ_FNRA01000022.1"/>
</dbReference>
<name>A0A1H4HIY2_9SPHI</name>
<evidence type="ECO:0000259" key="5">
    <source>
        <dbReference type="PROSITE" id="PS50146"/>
    </source>
</evidence>
<keyword evidence="4" id="KW-0067">ATP-binding</keyword>
<dbReference type="PROSITE" id="PS50146">
    <property type="entry name" value="DAGK"/>
    <property type="match status" value="1"/>
</dbReference>
<dbReference type="STRING" id="425514.SAMN05443550_1226"/>
<dbReference type="GO" id="GO:0016301">
    <property type="term" value="F:kinase activity"/>
    <property type="evidence" value="ECO:0007669"/>
    <property type="project" value="UniProtKB-KW"/>
</dbReference>
<dbReference type="InterPro" id="IPR001206">
    <property type="entry name" value="Diacylglycerol_kinase_cat_dom"/>
</dbReference>
<dbReference type="SMART" id="SM00046">
    <property type="entry name" value="DAGKc"/>
    <property type="match status" value="1"/>
</dbReference>
<dbReference type="GO" id="GO:0005524">
    <property type="term" value="F:ATP binding"/>
    <property type="evidence" value="ECO:0007669"/>
    <property type="project" value="UniProtKB-KW"/>
</dbReference>
<organism evidence="6 7">
    <name type="scientific">Pedobacter hartonius</name>
    <dbReference type="NCBI Taxonomy" id="425514"/>
    <lineage>
        <taxon>Bacteria</taxon>
        <taxon>Pseudomonadati</taxon>
        <taxon>Bacteroidota</taxon>
        <taxon>Sphingobacteriia</taxon>
        <taxon>Sphingobacteriales</taxon>
        <taxon>Sphingobacteriaceae</taxon>
        <taxon>Pedobacter</taxon>
    </lineage>
</organism>